<dbReference type="SUPFAM" id="SSF52540">
    <property type="entry name" value="P-loop containing nucleoside triphosphate hydrolases"/>
    <property type="match status" value="1"/>
</dbReference>
<evidence type="ECO:0000313" key="4">
    <source>
        <dbReference type="Proteomes" id="UP000320231"/>
    </source>
</evidence>
<protein>
    <recommendedName>
        <fullName evidence="2">ABC transporter domain-containing protein</fullName>
    </recommendedName>
</protein>
<dbReference type="InterPro" id="IPR050611">
    <property type="entry name" value="ABCF"/>
</dbReference>
<dbReference type="InterPro" id="IPR003439">
    <property type="entry name" value="ABC_transporter-like_ATP-bd"/>
</dbReference>
<accession>A0A455UKB7</accession>
<organism evidence="3 4">
    <name type="scientific">Vreelandella sulfidaeris</name>
    <dbReference type="NCBI Taxonomy" id="115553"/>
    <lineage>
        <taxon>Bacteria</taxon>
        <taxon>Pseudomonadati</taxon>
        <taxon>Pseudomonadota</taxon>
        <taxon>Gammaproteobacteria</taxon>
        <taxon>Oceanospirillales</taxon>
        <taxon>Halomonadaceae</taxon>
        <taxon>Vreelandella</taxon>
    </lineage>
</organism>
<dbReference type="InterPro" id="IPR027417">
    <property type="entry name" value="P-loop_NTPase"/>
</dbReference>
<name>A0A455UKB7_9GAMM</name>
<proteinExistence type="predicted"/>
<dbReference type="GO" id="GO:0016887">
    <property type="term" value="F:ATP hydrolysis activity"/>
    <property type="evidence" value="ECO:0007669"/>
    <property type="project" value="InterPro"/>
</dbReference>
<dbReference type="KEGG" id="hsr:HSBAA_59850"/>
<feature type="domain" description="ABC transporter" evidence="2">
    <location>
        <begin position="15"/>
        <end position="59"/>
    </location>
</feature>
<dbReference type="AlphaFoldDB" id="A0A455UKB7"/>
<dbReference type="GO" id="GO:0005524">
    <property type="term" value="F:ATP binding"/>
    <property type="evidence" value="ECO:0007669"/>
    <property type="project" value="InterPro"/>
</dbReference>
<dbReference type="Pfam" id="PF00005">
    <property type="entry name" value="ABC_tran"/>
    <property type="match status" value="1"/>
</dbReference>
<reference evidence="3 4" key="1">
    <citation type="journal article" date="2019" name="Microbiol. Resour. Announc.">
        <title>Complete Genome Sequence of Halomonas sulfidaeris Strain Esulfide1 Isolated from a Metal Sulfide Rock at a Depth of 2,200 Meters, Obtained Using Nanopore Sequencing.</title>
        <authorList>
            <person name="Saito M."/>
            <person name="Nishigata A."/>
            <person name="Galipon J."/>
            <person name="Arakawa K."/>
        </authorList>
    </citation>
    <scope>NUCLEOTIDE SEQUENCE [LARGE SCALE GENOMIC DNA]</scope>
    <source>
        <strain evidence="3 4">ATCC BAA-803</strain>
    </source>
</reference>
<evidence type="ECO:0000259" key="2">
    <source>
        <dbReference type="Pfam" id="PF00005"/>
    </source>
</evidence>
<evidence type="ECO:0000313" key="3">
    <source>
        <dbReference type="EMBL" id="BBI64679.1"/>
    </source>
</evidence>
<dbReference type="EMBL" id="AP019514">
    <property type="protein sequence ID" value="BBI64679.1"/>
    <property type="molecule type" value="Genomic_DNA"/>
</dbReference>
<keyword evidence="1" id="KW-0677">Repeat</keyword>
<dbReference type="Gene3D" id="3.40.50.300">
    <property type="entry name" value="P-loop containing nucleotide triphosphate hydrolases"/>
    <property type="match status" value="1"/>
</dbReference>
<evidence type="ECO:0000256" key="1">
    <source>
        <dbReference type="ARBA" id="ARBA00022737"/>
    </source>
</evidence>
<dbReference type="Proteomes" id="UP000320231">
    <property type="component" value="Chromosome"/>
</dbReference>
<gene>
    <name evidence="3" type="ORF">HSBAA_59850</name>
</gene>
<dbReference type="PANTHER" id="PTHR19211">
    <property type="entry name" value="ATP-BINDING TRANSPORT PROTEIN-RELATED"/>
    <property type="match status" value="1"/>
</dbReference>
<sequence>MDAITKGYDGEPLFKRLSMTVEAGERIAIIGPNGIGKTTLLKTLAGELHPDAGEVKWTEAAEVGVLPKITAMTLPSMPRCLSGCRAGPPAVSR</sequence>
<dbReference type="PANTHER" id="PTHR19211:SF96">
    <property type="entry name" value="ATP-BINDING PROTEIN YBIT-RELATED"/>
    <property type="match status" value="1"/>
</dbReference>